<dbReference type="GO" id="GO:0009922">
    <property type="term" value="F:fatty acid elongase activity"/>
    <property type="evidence" value="ECO:0007669"/>
    <property type="project" value="UniProtKB-EC"/>
</dbReference>
<dbReference type="PANTHER" id="PTHR11157">
    <property type="entry name" value="FATTY ACID ACYL TRANSFERASE-RELATED"/>
    <property type="match status" value="1"/>
</dbReference>
<dbReference type="GO" id="GO:0042761">
    <property type="term" value="P:very long-chain fatty acid biosynthetic process"/>
    <property type="evidence" value="ECO:0007669"/>
    <property type="project" value="TreeGrafter"/>
</dbReference>
<feature type="transmembrane region" description="Helical" evidence="12">
    <location>
        <begin position="257"/>
        <end position="276"/>
    </location>
</feature>
<keyword evidence="5 12" id="KW-0812">Transmembrane</keyword>
<reference evidence="13 15" key="1">
    <citation type="submission" date="2017-11" db="EMBL/GenBank/DDBJ databases">
        <title>The genome of Rhizophagus clarus HR1 reveals common genetic basis of auxotrophy among arbuscular mycorrhizal fungi.</title>
        <authorList>
            <person name="Kobayashi Y."/>
        </authorList>
    </citation>
    <scope>NUCLEOTIDE SEQUENCE [LARGE SCALE GENOMIC DNA]</scope>
    <source>
        <strain evidence="13 15">HR1</strain>
    </source>
</reference>
<evidence type="ECO:0000256" key="3">
    <source>
        <dbReference type="ARBA" id="ARBA00022516"/>
    </source>
</evidence>
<dbReference type="STRING" id="94130.A0A2Z6QCE8"/>
<evidence type="ECO:0000256" key="11">
    <source>
        <dbReference type="ARBA" id="ARBA00047375"/>
    </source>
</evidence>
<evidence type="ECO:0000256" key="5">
    <source>
        <dbReference type="ARBA" id="ARBA00022692"/>
    </source>
</evidence>
<comment type="catalytic activity">
    <reaction evidence="11">
        <text>a very-long-chain acyl-CoA + malonyl-CoA + H(+) = a very-long-chain 3-oxoacyl-CoA + CO2 + CoA</text>
        <dbReference type="Rhea" id="RHEA:32727"/>
        <dbReference type="ChEBI" id="CHEBI:15378"/>
        <dbReference type="ChEBI" id="CHEBI:16526"/>
        <dbReference type="ChEBI" id="CHEBI:57287"/>
        <dbReference type="ChEBI" id="CHEBI:57384"/>
        <dbReference type="ChEBI" id="CHEBI:90725"/>
        <dbReference type="ChEBI" id="CHEBI:90736"/>
        <dbReference type="EC" id="2.3.1.199"/>
    </reaction>
</comment>
<name>A0A2Z6QCE8_9GLOM</name>
<keyword evidence="15" id="KW-1185">Reference proteome</keyword>
<dbReference type="GO" id="GO:0005789">
    <property type="term" value="C:endoplasmic reticulum membrane"/>
    <property type="evidence" value="ECO:0007669"/>
    <property type="project" value="TreeGrafter"/>
</dbReference>
<comment type="caution">
    <text evidence="13">The sequence shown here is derived from an EMBL/GenBank/DDBJ whole genome shotgun (WGS) entry which is preliminary data.</text>
</comment>
<evidence type="ECO:0000256" key="1">
    <source>
        <dbReference type="ARBA" id="ARBA00004141"/>
    </source>
</evidence>
<evidence type="ECO:0000256" key="2">
    <source>
        <dbReference type="ARBA" id="ARBA00007263"/>
    </source>
</evidence>
<keyword evidence="4 12" id="KW-0808">Transferase</keyword>
<proteinExistence type="inferred from homology"/>
<keyword evidence="6 12" id="KW-0276">Fatty acid metabolism</keyword>
<dbReference type="Pfam" id="PF01151">
    <property type="entry name" value="ELO"/>
    <property type="match status" value="1"/>
</dbReference>
<dbReference type="GO" id="GO:0019367">
    <property type="term" value="P:fatty acid elongation, saturated fatty acid"/>
    <property type="evidence" value="ECO:0007669"/>
    <property type="project" value="TreeGrafter"/>
</dbReference>
<comment type="similarity">
    <text evidence="2 12">Belongs to the ELO family.</text>
</comment>
<dbReference type="Proteomes" id="UP000247702">
    <property type="component" value="Unassembled WGS sequence"/>
</dbReference>
<dbReference type="InterPro" id="IPR002076">
    <property type="entry name" value="ELO_fam"/>
</dbReference>
<keyword evidence="9 12" id="KW-0472">Membrane</keyword>
<evidence type="ECO:0000313" key="13">
    <source>
        <dbReference type="EMBL" id="GBB83359.1"/>
    </source>
</evidence>
<comment type="subcellular location">
    <subcellularLocation>
        <location evidence="1">Membrane</location>
        <topology evidence="1">Multi-pass membrane protein</topology>
    </subcellularLocation>
</comment>
<feature type="transmembrane region" description="Helical" evidence="12">
    <location>
        <begin position="87"/>
        <end position="109"/>
    </location>
</feature>
<evidence type="ECO:0000256" key="6">
    <source>
        <dbReference type="ARBA" id="ARBA00022832"/>
    </source>
</evidence>
<dbReference type="PROSITE" id="PS01188">
    <property type="entry name" value="ELO"/>
    <property type="match status" value="1"/>
</dbReference>
<dbReference type="GO" id="GO:0034625">
    <property type="term" value="P:fatty acid elongation, monounsaturated fatty acid"/>
    <property type="evidence" value="ECO:0007669"/>
    <property type="project" value="TreeGrafter"/>
</dbReference>
<gene>
    <name evidence="13" type="ORF">RclHR1_10090006</name>
    <name evidence="14" type="ORF">RclHR1_16800001</name>
</gene>
<dbReference type="AlphaFoldDB" id="A0A2Z6QCE8"/>
<evidence type="ECO:0000313" key="14">
    <source>
        <dbReference type="EMBL" id="GBB89958.1"/>
    </source>
</evidence>
<feature type="transmembrane region" description="Helical" evidence="12">
    <location>
        <begin position="48"/>
        <end position="66"/>
    </location>
</feature>
<keyword evidence="3 12" id="KW-0444">Lipid biosynthesis</keyword>
<evidence type="ECO:0000256" key="4">
    <source>
        <dbReference type="ARBA" id="ARBA00022679"/>
    </source>
</evidence>
<evidence type="ECO:0000256" key="7">
    <source>
        <dbReference type="ARBA" id="ARBA00022989"/>
    </source>
</evidence>
<keyword evidence="7 12" id="KW-1133">Transmembrane helix</keyword>
<feature type="transmembrane region" description="Helical" evidence="12">
    <location>
        <begin position="180"/>
        <end position="199"/>
    </location>
</feature>
<keyword evidence="10 12" id="KW-0275">Fatty acid biosynthesis</keyword>
<evidence type="ECO:0000256" key="10">
    <source>
        <dbReference type="ARBA" id="ARBA00023160"/>
    </source>
</evidence>
<dbReference type="EC" id="2.3.1.-" evidence="12"/>
<organism evidence="13 15">
    <name type="scientific">Rhizophagus clarus</name>
    <dbReference type="NCBI Taxonomy" id="94130"/>
    <lineage>
        <taxon>Eukaryota</taxon>
        <taxon>Fungi</taxon>
        <taxon>Fungi incertae sedis</taxon>
        <taxon>Mucoromycota</taxon>
        <taxon>Glomeromycotina</taxon>
        <taxon>Glomeromycetes</taxon>
        <taxon>Glomerales</taxon>
        <taxon>Glomeraceae</taxon>
        <taxon>Rhizophagus</taxon>
    </lineage>
</organism>
<dbReference type="EMBL" id="BEXD01000758">
    <property type="protein sequence ID" value="GBB89958.1"/>
    <property type="molecule type" value="Genomic_DNA"/>
</dbReference>
<dbReference type="EMBL" id="BEXD01000013">
    <property type="protein sequence ID" value="GBB83359.1"/>
    <property type="molecule type" value="Genomic_DNA"/>
</dbReference>
<comment type="catalytic activity">
    <reaction evidence="12">
        <text>an acyl-CoA + malonyl-CoA + H(+) = a 3-oxoacyl-CoA + CO2 + CoA</text>
        <dbReference type="Rhea" id="RHEA:50252"/>
        <dbReference type="ChEBI" id="CHEBI:15378"/>
        <dbReference type="ChEBI" id="CHEBI:16526"/>
        <dbReference type="ChEBI" id="CHEBI:57287"/>
        <dbReference type="ChEBI" id="CHEBI:57384"/>
        <dbReference type="ChEBI" id="CHEBI:58342"/>
        <dbReference type="ChEBI" id="CHEBI:90726"/>
    </reaction>
    <physiologicalReaction direction="left-to-right" evidence="12">
        <dbReference type="Rhea" id="RHEA:50253"/>
    </physiologicalReaction>
</comment>
<dbReference type="GO" id="GO:0034626">
    <property type="term" value="P:fatty acid elongation, polyunsaturated fatty acid"/>
    <property type="evidence" value="ECO:0007669"/>
    <property type="project" value="TreeGrafter"/>
</dbReference>
<evidence type="ECO:0000256" key="8">
    <source>
        <dbReference type="ARBA" id="ARBA00023098"/>
    </source>
</evidence>
<sequence length="298" mass="34923">MQNSTFQFSIDRPFGIYLYDYFVQAYTLVTRKNPNNFAFIEGVTPLSTRYEVIIAVITYLAILFGGKQLMKNFPVIKLQFIFQVHNLLLTLASYALLILFAEQLVPIISRNGLFYSVCNNDAWTQRLELLYYLNYLVKYWELIDTIFLVLRKKNLEFLHVYHHSMTMALCYSQLEGRTSVSWVPITLNLMVHVFMYYYYFRAAGGARLWWKQYITTLQITQFIIDLFFVYFCSYTYFTATYWDWMPNSGSCAGSESAAIFGCVVLSSYLLLFIGFYNKTYNNKKGVTASKRKVQAKAE</sequence>
<accession>A0A2Z6QCE8</accession>
<dbReference type="InterPro" id="IPR030457">
    <property type="entry name" value="ELO_CS"/>
</dbReference>
<dbReference type="PANTHER" id="PTHR11157:SF134">
    <property type="entry name" value="ELONGATION OF FATTY ACIDS PROTEIN 1-RELATED"/>
    <property type="match status" value="1"/>
</dbReference>
<evidence type="ECO:0000256" key="9">
    <source>
        <dbReference type="ARBA" id="ARBA00023136"/>
    </source>
</evidence>
<dbReference type="GO" id="GO:0030148">
    <property type="term" value="P:sphingolipid biosynthetic process"/>
    <property type="evidence" value="ECO:0007669"/>
    <property type="project" value="TreeGrafter"/>
</dbReference>
<keyword evidence="8 12" id="KW-0443">Lipid metabolism</keyword>
<evidence type="ECO:0000313" key="15">
    <source>
        <dbReference type="Proteomes" id="UP000247702"/>
    </source>
</evidence>
<feature type="transmembrane region" description="Helical" evidence="12">
    <location>
        <begin position="219"/>
        <end position="237"/>
    </location>
</feature>
<protein>
    <recommendedName>
        <fullName evidence="12">Elongation of fatty acids protein</fullName>
        <ecNumber evidence="12">2.3.1.-</ecNumber>
    </recommendedName>
</protein>
<evidence type="ECO:0000256" key="12">
    <source>
        <dbReference type="RuleBase" id="RU361115"/>
    </source>
</evidence>